<dbReference type="SUPFAM" id="SSF103365">
    <property type="entry name" value="Hypothetical protein PH1602"/>
    <property type="match status" value="1"/>
</dbReference>
<feature type="binding site" evidence="12">
    <location>
        <position position="90"/>
    </location>
    <ligand>
        <name>Mn(2+)</name>
        <dbReference type="ChEBI" id="CHEBI:29035"/>
        <label>1</label>
    </ligand>
</feature>
<keyword evidence="6 11" id="KW-0342">GTP-binding</keyword>
<feature type="binding site" evidence="11">
    <location>
        <begin position="197"/>
        <end position="201"/>
    </location>
    <ligand>
        <name>GMP</name>
        <dbReference type="ChEBI" id="CHEBI:58115"/>
    </ligand>
</feature>
<dbReference type="GO" id="GO:0005525">
    <property type="term" value="F:GTP binding"/>
    <property type="evidence" value="ECO:0007669"/>
    <property type="project" value="UniProtKB-KW"/>
</dbReference>
<sequence>MPKVAEKEGKYVYRVKKHGEMKTDAVILSDWETIDEEAIQQIINVATLPGIVKEAYAMPDIHWGYGFPIGGVAAFDVEDGIISPGGVGFDINCGVRMLVVDGPASIVKGRLDELVKRIYELVPVGVGETSDLKFSKKDFKRIVTGGAKVVVEMGYGQPEDLERIEDYGSIEYCDFSDVSDEAYDRGKDELGTLGAGNHFIEIQEVVEVYDPEIAKVFGVAPGSITVLIHTGSRGFGHQIATDYIRYMRDELKEHNKGLPDKQLINAPFKHSLGQAYYSAMNCAANYAFANRQIITHMIRKAFKSVCGLNVKLVYDVAHNIAKVEEYQIDGKTTKVIVHRKGATRAFGPGNPKLPALFRETGQPVIIPGSMGTASYLLVGTKKAEEWTFGSTAHGAGRTLGRREATRELSADRIINELKEKGVKLMAKSKKGIVEEAPEAYKNVDKVVQIVDELGISRKVAKCVPLGVIKG</sequence>
<dbReference type="FunFam" id="3.90.1860.10:FF:000001">
    <property type="entry name" value="tRNA-splicing ligase RtcB homolog"/>
    <property type="match status" value="1"/>
</dbReference>
<dbReference type="GO" id="GO:0046872">
    <property type="term" value="F:metal ion binding"/>
    <property type="evidence" value="ECO:0007669"/>
    <property type="project" value="UniProtKB-UniRule"/>
</dbReference>
<evidence type="ECO:0000256" key="2">
    <source>
        <dbReference type="ARBA" id="ARBA00022598"/>
    </source>
</evidence>
<dbReference type="PANTHER" id="PTHR11118:SF1">
    <property type="entry name" value="RNA-SPLICING LIGASE RTCB HOMOLOG"/>
    <property type="match status" value="1"/>
</dbReference>
<reference evidence="15" key="1">
    <citation type="submission" date="2016-04" db="EMBL/GenBank/DDBJ databases">
        <title>The genome sequence project of a novel Fervidobacterium isolate from a hot spring in Thailand.</title>
        <authorList>
            <person name="Gonzalez J.M."/>
            <person name="Cuecas A."/>
            <person name="Kanoksilapatham W."/>
        </authorList>
    </citation>
    <scope>NUCLEOTIDE SEQUENCE [LARGE SCALE GENOMIC DNA]</scope>
    <source>
        <strain evidence="15">FC2004</strain>
    </source>
</reference>
<evidence type="ECO:0000256" key="10">
    <source>
        <dbReference type="PIRSR" id="PIRSR601233-1"/>
    </source>
</evidence>
<dbReference type="GO" id="GO:0006396">
    <property type="term" value="P:RNA processing"/>
    <property type="evidence" value="ECO:0007669"/>
    <property type="project" value="InterPro"/>
</dbReference>
<evidence type="ECO:0000256" key="11">
    <source>
        <dbReference type="PIRSR" id="PIRSR601233-2"/>
    </source>
</evidence>
<keyword evidence="15" id="KW-1185">Reference proteome</keyword>
<feature type="active site" description="GMP-histidine intermediate" evidence="10">
    <location>
        <position position="393"/>
    </location>
</feature>
<comment type="catalytic activity">
    <reaction evidence="8">
        <text>a 3'-end 3'-phospho-ribonucleotide-RNA + a 5'-end dephospho-ribonucleoside-RNA + GTP = a ribonucleotidyl-ribonucleotide-RNA + GMP + diphosphate</text>
        <dbReference type="Rhea" id="RHEA:68076"/>
        <dbReference type="Rhea" id="RHEA-COMP:10463"/>
        <dbReference type="Rhea" id="RHEA-COMP:13936"/>
        <dbReference type="Rhea" id="RHEA-COMP:17355"/>
        <dbReference type="ChEBI" id="CHEBI:33019"/>
        <dbReference type="ChEBI" id="CHEBI:37565"/>
        <dbReference type="ChEBI" id="CHEBI:58115"/>
        <dbReference type="ChEBI" id="CHEBI:83062"/>
        <dbReference type="ChEBI" id="CHEBI:138284"/>
        <dbReference type="ChEBI" id="CHEBI:173118"/>
        <dbReference type="EC" id="6.5.1.8"/>
    </reaction>
</comment>
<feature type="binding site" evidence="11">
    <location>
        <begin position="393"/>
        <end position="396"/>
    </location>
    <ligand>
        <name>GMP</name>
        <dbReference type="ChEBI" id="CHEBI:58115"/>
    </ligand>
</feature>
<evidence type="ECO:0000256" key="4">
    <source>
        <dbReference type="ARBA" id="ARBA00022741"/>
    </source>
</evidence>
<evidence type="ECO:0000256" key="5">
    <source>
        <dbReference type="ARBA" id="ARBA00022800"/>
    </source>
</evidence>
<keyword evidence="2 13" id="KW-0436">Ligase</keyword>
<feature type="binding site" evidence="11">
    <location>
        <position position="374"/>
    </location>
    <ligand>
        <name>GMP</name>
        <dbReference type="ChEBI" id="CHEBI:58115"/>
    </ligand>
</feature>
<dbReference type="EMBL" id="LWAF01000003">
    <property type="protein sequence ID" value="ODN30862.1"/>
    <property type="molecule type" value="Genomic_DNA"/>
</dbReference>
<keyword evidence="7 12" id="KW-0464">Manganese</keyword>
<evidence type="ECO:0000256" key="3">
    <source>
        <dbReference type="ARBA" id="ARBA00022723"/>
    </source>
</evidence>
<dbReference type="PANTHER" id="PTHR11118">
    <property type="entry name" value="RNA-SPLICING LIGASE RTCB HOMOLOG"/>
    <property type="match status" value="1"/>
</dbReference>
<comment type="similarity">
    <text evidence="1 13">Belongs to the RtcB family.</text>
</comment>
<comment type="catalytic activity">
    <reaction evidence="9">
        <text>a 3'-end 2',3'-cyclophospho-ribonucleotide-RNA + a 5'-end dephospho-ribonucleoside-RNA + GTP + H2O = a ribonucleotidyl-ribonucleotide-RNA + GMP + diphosphate + H(+)</text>
        <dbReference type="Rhea" id="RHEA:68080"/>
        <dbReference type="Rhea" id="RHEA-COMP:10464"/>
        <dbReference type="Rhea" id="RHEA-COMP:13936"/>
        <dbReference type="Rhea" id="RHEA-COMP:17355"/>
        <dbReference type="ChEBI" id="CHEBI:15377"/>
        <dbReference type="ChEBI" id="CHEBI:15378"/>
        <dbReference type="ChEBI" id="CHEBI:33019"/>
        <dbReference type="ChEBI" id="CHEBI:37565"/>
        <dbReference type="ChEBI" id="CHEBI:58115"/>
        <dbReference type="ChEBI" id="CHEBI:83064"/>
        <dbReference type="ChEBI" id="CHEBI:138284"/>
        <dbReference type="ChEBI" id="CHEBI:173118"/>
        <dbReference type="EC" id="6.5.1.8"/>
    </reaction>
</comment>
<dbReference type="Proteomes" id="UP000094570">
    <property type="component" value="Unassembled WGS sequence"/>
</dbReference>
<name>A0A1E3G3X3_9BACT</name>
<evidence type="ECO:0000256" key="13">
    <source>
        <dbReference type="RuleBase" id="RU371113"/>
    </source>
</evidence>
<dbReference type="Pfam" id="PF01139">
    <property type="entry name" value="RtcB"/>
    <property type="match status" value="1"/>
</dbReference>
<accession>A0A1E3G3X3</accession>
<feature type="binding site" evidence="11">
    <location>
        <begin position="318"/>
        <end position="319"/>
    </location>
    <ligand>
        <name>GMP</name>
        <dbReference type="ChEBI" id="CHEBI:58115"/>
    </ligand>
</feature>
<feature type="binding site" evidence="12">
    <location>
        <position position="229"/>
    </location>
    <ligand>
        <name>Mn(2+)</name>
        <dbReference type="ChEBI" id="CHEBI:29035"/>
        <label>2</label>
    </ligand>
</feature>
<dbReference type="STRING" id="1008305.A4H02_03065"/>
<keyword evidence="4 11" id="KW-0547">Nucleotide-binding</keyword>
<dbReference type="GO" id="GO:0170057">
    <property type="term" value="F:RNA ligase (GTP) activity"/>
    <property type="evidence" value="ECO:0007669"/>
    <property type="project" value="UniProtKB-EC"/>
</dbReference>
<dbReference type="OrthoDB" id="9802323at2"/>
<dbReference type="AlphaFoldDB" id="A0A1E3G3X3"/>
<keyword evidence="5" id="KW-0692">RNA repair</keyword>
<evidence type="ECO:0000256" key="7">
    <source>
        <dbReference type="ARBA" id="ARBA00023211"/>
    </source>
</evidence>
<comment type="cofactor">
    <cofactor evidence="12 13">
        <name>Mn(2+)</name>
        <dbReference type="ChEBI" id="CHEBI:29035"/>
    </cofactor>
    <text evidence="12 13">Binds 2 manganese ions per subunit.</text>
</comment>
<comment type="subunit">
    <text evidence="13">Monomer.</text>
</comment>
<protein>
    <recommendedName>
        <fullName evidence="13">tRNA-splicing ligase RtcB</fullName>
        <ecNumber evidence="13">6.5.1.-</ecNumber>
    </recommendedName>
</protein>
<evidence type="ECO:0000256" key="6">
    <source>
        <dbReference type="ARBA" id="ARBA00023134"/>
    </source>
</evidence>
<dbReference type="RefSeq" id="WP_069292699.1">
    <property type="nucleotide sequence ID" value="NZ_CP140110.1"/>
</dbReference>
<dbReference type="InterPro" id="IPR001233">
    <property type="entry name" value="RtcB"/>
</dbReference>
<comment type="caution">
    <text evidence="14">The sequence shown here is derived from an EMBL/GenBank/DDBJ whole genome shotgun (WGS) entry which is preliminary data.</text>
</comment>
<gene>
    <name evidence="13" type="primary">rtcB</name>
    <name evidence="14" type="ORF">A4H02_03065</name>
</gene>
<feature type="binding site" evidence="12">
    <location>
        <position position="198"/>
    </location>
    <ligand>
        <name>Mn(2+)</name>
        <dbReference type="ChEBI" id="CHEBI:29035"/>
        <label>1</label>
    </ligand>
</feature>
<dbReference type="PROSITE" id="PS01288">
    <property type="entry name" value="UPF0027"/>
    <property type="match status" value="1"/>
</dbReference>
<feature type="binding site" evidence="11">
    <location>
        <position position="469"/>
    </location>
    <ligand>
        <name>GMP</name>
        <dbReference type="ChEBI" id="CHEBI:58115"/>
    </ligand>
</feature>
<feature type="binding site" evidence="12">
    <location>
        <position position="318"/>
    </location>
    <ligand>
        <name>Mn(2+)</name>
        <dbReference type="ChEBI" id="CHEBI:29035"/>
        <label>2</label>
    </ligand>
</feature>
<dbReference type="EC" id="6.5.1.-" evidence="13"/>
<dbReference type="GO" id="GO:0003972">
    <property type="term" value="F:RNA ligase (ATP) activity"/>
    <property type="evidence" value="ECO:0007669"/>
    <property type="project" value="TreeGrafter"/>
</dbReference>
<evidence type="ECO:0000256" key="1">
    <source>
        <dbReference type="ARBA" id="ARBA00008071"/>
    </source>
</evidence>
<proteinExistence type="inferred from homology"/>
<feature type="binding site" evidence="11">
    <location>
        <begin position="367"/>
        <end position="370"/>
    </location>
    <ligand>
        <name>GMP</name>
        <dbReference type="ChEBI" id="CHEBI:58115"/>
    </ligand>
</feature>
<keyword evidence="3 12" id="KW-0479">Metal-binding</keyword>
<evidence type="ECO:0000313" key="15">
    <source>
        <dbReference type="Proteomes" id="UP000094570"/>
    </source>
</evidence>
<evidence type="ECO:0000256" key="9">
    <source>
        <dbReference type="ARBA" id="ARBA00049514"/>
    </source>
</evidence>
<evidence type="ECO:0000313" key="14">
    <source>
        <dbReference type="EMBL" id="ODN30862.1"/>
    </source>
</evidence>
<dbReference type="InterPro" id="IPR036025">
    <property type="entry name" value="RtcB-like_sf"/>
</dbReference>
<organism evidence="14 15">
    <name type="scientific">Fervidobacterium thailandense</name>
    <dbReference type="NCBI Taxonomy" id="1008305"/>
    <lineage>
        <taxon>Bacteria</taxon>
        <taxon>Thermotogati</taxon>
        <taxon>Thermotogota</taxon>
        <taxon>Thermotogae</taxon>
        <taxon>Thermotogales</taxon>
        <taxon>Fervidobacteriaceae</taxon>
        <taxon>Fervidobacterium</taxon>
    </lineage>
</organism>
<dbReference type="GO" id="GO:0042245">
    <property type="term" value="P:RNA repair"/>
    <property type="evidence" value="ECO:0007669"/>
    <property type="project" value="UniProtKB-KW"/>
</dbReference>
<dbReference type="Gene3D" id="3.90.1860.10">
    <property type="entry name" value="tRNA-splicing ligase RtcB"/>
    <property type="match status" value="1"/>
</dbReference>
<evidence type="ECO:0000256" key="8">
    <source>
        <dbReference type="ARBA" id="ARBA00047746"/>
    </source>
</evidence>
<evidence type="ECO:0000256" key="12">
    <source>
        <dbReference type="PIRSR" id="PIRSR601233-3"/>
    </source>
</evidence>